<dbReference type="SUPFAM" id="SSF53756">
    <property type="entry name" value="UDP-Glycosyltransferase/glycogen phosphorylase"/>
    <property type="match status" value="1"/>
</dbReference>
<evidence type="ECO:0000256" key="1">
    <source>
        <dbReference type="ARBA" id="ARBA00022679"/>
    </source>
</evidence>
<reference evidence="3 4" key="1">
    <citation type="submission" date="2018-08" db="EMBL/GenBank/DDBJ databases">
        <title>Chitinophagaceae sp. K23C18032701, a novel bacterium isolated from forest soil.</title>
        <authorList>
            <person name="Wang C."/>
        </authorList>
    </citation>
    <scope>NUCLEOTIDE SEQUENCE [LARGE SCALE GENOMIC DNA]</scope>
    <source>
        <strain evidence="3 4">K23C18032701</strain>
    </source>
</reference>
<dbReference type="GO" id="GO:0009103">
    <property type="term" value="P:lipopolysaccharide biosynthetic process"/>
    <property type="evidence" value="ECO:0007669"/>
    <property type="project" value="TreeGrafter"/>
</dbReference>
<keyword evidence="1 3" id="KW-0808">Transferase</keyword>
<name>A0A3E1NES9_9BACT</name>
<sequence>MIKLLSIVPYKFLPAQTGGQKFIAWFHRFLAHHISITCAGTQQNIPEAAAGYELLPVMTGSFTRYFNPLLALRLQRLIRTRQFTHVMIQHPYMGWLGVCLKQLTGVKLIVQSHNIEGQRFKSIGKSWAPLLAQYERWVHRRADYNFFITPEDAAYAIERFKLAAHKCMVATYGIAATAPPRPAEKQAAQAILRATHNIAPGERIVLFNGTFDYAPNAAALNLLVQRIYPLLQQQQQPFTLIICGKDIPQHIQQLALPGLVIAGFVPDMDLYLRGAELFLNPITQGGGIKTKLVEALASDMACISFASGAIGIPAAVTGGQLAIVPDHDVAAFCNETARIMLSLQPQQHIPAAFFSYFNWEHITEKAAAFINS</sequence>
<dbReference type="EMBL" id="QTJU01000009">
    <property type="protein sequence ID" value="RFM26489.1"/>
    <property type="molecule type" value="Genomic_DNA"/>
</dbReference>
<dbReference type="PANTHER" id="PTHR46401">
    <property type="entry name" value="GLYCOSYLTRANSFERASE WBBK-RELATED"/>
    <property type="match status" value="1"/>
</dbReference>
<dbReference type="GO" id="GO:0016757">
    <property type="term" value="F:glycosyltransferase activity"/>
    <property type="evidence" value="ECO:0007669"/>
    <property type="project" value="TreeGrafter"/>
</dbReference>
<dbReference type="Proteomes" id="UP000261284">
    <property type="component" value="Unassembled WGS sequence"/>
</dbReference>
<feature type="domain" description="Glycosyltransferase subfamily 4-like N-terminal" evidence="2">
    <location>
        <begin position="38"/>
        <end position="170"/>
    </location>
</feature>
<dbReference type="Gene3D" id="3.40.50.2000">
    <property type="entry name" value="Glycogen Phosphorylase B"/>
    <property type="match status" value="2"/>
</dbReference>
<dbReference type="Pfam" id="PF13692">
    <property type="entry name" value="Glyco_trans_1_4"/>
    <property type="match status" value="1"/>
</dbReference>
<organism evidence="3 4">
    <name type="scientific">Deminuibacter soli</name>
    <dbReference type="NCBI Taxonomy" id="2291815"/>
    <lineage>
        <taxon>Bacteria</taxon>
        <taxon>Pseudomonadati</taxon>
        <taxon>Bacteroidota</taxon>
        <taxon>Chitinophagia</taxon>
        <taxon>Chitinophagales</taxon>
        <taxon>Chitinophagaceae</taxon>
        <taxon>Deminuibacter</taxon>
    </lineage>
</organism>
<comment type="caution">
    <text evidence="3">The sequence shown here is derived from an EMBL/GenBank/DDBJ whole genome shotgun (WGS) entry which is preliminary data.</text>
</comment>
<accession>A0A3E1NES9</accession>
<protein>
    <submittedName>
        <fullName evidence="3">Glycosyltransferase</fullName>
    </submittedName>
</protein>
<proteinExistence type="predicted"/>
<evidence type="ECO:0000313" key="3">
    <source>
        <dbReference type="EMBL" id="RFM26489.1"/>
    </source>
</evidence>
<dbReference type="InterPro" id="IPR028098">
    <property type="entry name" value="Glyco_trans_4-like_N"/>
</dbReference>
<dbReference type="OrthoDB" id="9807209at2"/>
<dbReference type="AlphaFoldDB" id="A0A3E1NES9"/>
<evidence type="ECO:0000259" key="2">
    <source>
        <dbReference type="Pfam" id="PF13579"/>
    </source>
</evidence>
<dbReference type="PANTHER" id="PTHR46401:SF2">
    <property type="entry name" value="GLYCOSYLTRANSFERASE WBBK-RELATED"/>
    <property type="match status" value="1"/>
</dbReference>
<keyword evidence="4" id="KW-1185">Reference proteome</keyword>
<dbReference type="RefSeq" id="WP_116849042.1">
    <property type="nucleotide sequence ID" value="NZ_QTJU01000009.1"/>
</dbReference>
<gene>
    <name evidence="3" type="ORF">DXN05_19900</name>
</gene>
<evidence type="ECO:0000313" key="4">
    <source>
        <dbReference type="Proteomes" id="UP000261284"/>
    </source>
</evidence>
<dbReference type="Pfam" id="PF13579">
    <property type="entry name" value="Glyco_trans_4_4"/>
    <property type="match status" value="1"/>
</dbReference>